<protein>
    <recommendedName>
        <fullName evidence="2">NADAR domain-containing protein</fullName>
    </recommendedName>
</protein>
<dbReference type="InterPro" id="IPR037238">
    <property type="entry name" value="YbiA-like_sf"/>
</dbReference>
<evidence type="ECO:0000259" key="2">
    <source>
        <dbReference type="Pfam" id="PF08719"/>
    </source>
</evidence>
<reference evidence="3" key="1">
    <citation type="submission" date="2019-08" db="EMBL/GenBank/DDBJ databases">
        <title>The improved chromosome-level genome for the pearl oyster Pinctada fucata martensii using PacBio sequencing and Hi-C.</title>
        <authorList>
            <person name="Zheng Z."/>
        </authorList>
    </citation>
    <scope>NUCLEOTIDE SEQUENCE</scope>
    <source>
        <strain evidence="3">ZZ-2019</strain>
        <tissue evidence="3">Adductor muscle</tissue>
    </source>
</reference>
<dbReference type="EMBL" id="VSWD01000010">
    <property type="protein sequence ID" value="KAK3091031.1"/>
    <property type="molecule type" value="Genomic_DNA"/>
</dbReference>
<dbReference type="InterPro" id="IPR036397">
    <property type="entry name" value="RNaseH_sf"/>
</dbReference>
<feature type="compositionally biased region" description="Polar residues" evidence="1">
    <location>
        <begin position="61"/>
        <end position="74"/>
    </location>
</feature>
<dbReference type="InterPro" id="IPR012816">
    <property type="entry name" value="NADAR"/>
</dbReference>
<proteinExistence type="predicted"/>
<dbReference type="Pfam" id="PF08719">
    <property type="entry name" value="NADAR"/>
    <property type="match status" value="1"/>
</dbReference>
<organism evidence="3 4">
    <name type="scientific">Pinctada imbricata</name>
    <name type="common">Atlantic pearl-oyster</name>
    <name type="synonym">Pinctada martensii</name>
    <dbReference type="NCBI Taxonomy" id="66713"/>
    <lineage>
        <taxon>Eukaryota</taxon>
        <taxon>Metazoa</taxon>
        <taxon>Spiralia</taxon>
        <taxon>Lophotrochozoa</taxon>
        <taxon>Mollusca</taxon>
        <taxon>Bivalvia</taxon>
        <taxon>Autobranchia</taxon>
        <taxon>Pteriomorphia</taxon>
        <taxon>Pterioida</taxon>
        <taxon>Pterioidea</taxon>
        <taxon>Pteriidae</taxon>
        <taxon>Pinctada</taxon>
    </lineage>
</organism>
<gene>
    <name evidence="3" type="ORF">FSP39_016631</name>
</gene>
<feature type="compositionally biased region" description="Basic residues" evidence="1">
    <location>
        <begin position="87"/>
        <end position="96"/>
    </location>
</feature>
<feature type="region of interest" description="Disordered" evidence="1">
    <location>
        <begin position="1"/>
        <end position="151"/>
    </location>
</feature>
<feature type="domain" description="NADAR" evidence="2">
    <location>
        <begin position="172"/>
        <end position="316"/>
    </location>
</feature>
<sequence length="506" mass="57604">MDGQGQTLQNDLNGNHGHHPNGESSISQDGNDWHDHSGGRVKGKRQGGNYGGDGDRNRQGAESQNWRSEGNRSQQGHRDNWQDGRGQGKRGKRGRGGNRDRDDHHQGDRRQGQEHHQERRGQEQRQERRGQEEHQDQFQERRGKPRHNKDPALEKIQREQDHRGYVFFYQGGSPFSQWHPAFFEVDHVQYNCTEQFMMHQKAVLMGDHDSAEYILSLYEPRKQKEAGRNVYPWKQDLWDRHCYDIVKKGNYAKFSQNEELRDALLETHPKTLVETNPFDKIWGIGLTMDDPNAKFQASWKGRNYLGFILTEVRDQLMSEGYKVQGKSSKRIPGMPEPAKHEKKAAIPGGQGPRLQLYPLQTGKDWFDEESTSSTPAHGVSDLPHPIPKMTKCFISIITTSSDKDSSLLQLSVLSPAGRQNWYVKPSKPVSKQVEEVTGIKYDKGGQMYVSGRKVEALPPKQVLQGLLDFLGEEPAYLVGHNIKSHSCYVIIEAATPAGLNEGWSVT</sequence>
<dbReference type="SUPFAM" id="SSF53098">
    <property type="entry name" value="Ribonuclease H-like"/>
    <property type="match status" value="1"/>
</dbReference>
<accession>A0AA89BR65</accession>
<keyword evidence="4" id="KW-1185">Reference proteome</keyword>
<evidence type="ECO:0000313" key="3">
    <source>
        <dbReference type="EMBL" id="KAK3091031.1"/>
    </source>
</evidence>
<feature type="region of interest" description="Disordered" evidence="1">
    <location>
        <begin position="323"/>
        <end position="352"/>
    </location>
</feature>
<evidence type="ECO:0000313" key="4">
    <source>
        <dbReference type="Proteomes" id="UP001186944"/>
    </source>
</evidence>
<comment type="caution">
    <text evidence="3">The sequence shown here is derived from an EMBL/GenBank/DDBJ whole genome shotgun (WGS) entry which is preliminary data.</text>
</comment>
<feature type="compositionally biased region" description="Polar residues" evidence="1">
    <location>
        <begin position="1"/>
        <end position="13"/>
    </location>
</feature>
<dbReference type="SUPFAM" id="SSF143990">
    <property type="entry name" value="YbiA-like"/>
    <property type="match status" value="1"/>
</dbReference>
<dbReference type="Gene3D" id="3.30.420.10">
    <property type="entry name" value="Ribonuclease H-like superfamily/Ribonuclease H"/>
    <property type="match status" value="1"/>
</dbReference>
<feature type="compositionally biased region" description="Basic and acidic residues" evidence="1">
    <location>
        <begin position="97"/>
        <end position="151"/>
    </location>
</feature>
<dbReference type="InterPro" id="IPR012337">
    <property type="entry name" value="RNaseH-like_sf"/>
</dbReference>
<dbReference type="Gene3D" id="1.10.357.40">
    <property type="entry name" value="YbiA-like"/>
    <property type="match status" value="1"/>
</dbReference>
<dbReference type="GO" id="GO:0003676">
    <property type="term" value="F:nucleic acid binding"/>
    <property type="evidence" value="ECO:0007669"/>
    <property type="project" value="InterPro"/>
</dbReference>
<dbReference type="Proteomes" id="UP001186944">
    <property type="component" value="Unassembled WGS sequence"/>
</dbReference>
<name>A0AA89BR65_PINIB</name>
<evidence type="ECO:0000256" key="1">
    <source>
        <dbReference type="SAM" id="MobiDB-lite"/>
    </source>
</evidence>
<dbReference type="NCBIfam" id="TIGR02464">
    <property type="entry name" value="ribofla_fusion"/>
    <property type="match status" value="1"/>
</dbReference>
<dbReference type="CDD" id="cd15457">
    <property type="entry name" value="NADAR"/>
    <property type="match status" value="1"/>
</dbReference>
<dbReference type="AlphaFoldDB" id="A0AA89BR65"/>